<sequence>MSQFFKTAIEVGTHESYYALCDAYPFRSEAPRIETSAKNIMAATSGLIPLEKLSGPGSVYKLLALPDGVGLNFIIQGRQIVETHFRIDADGITQEGSFAILCKDLLQVSGCESRTPPYPRPAFYSLDELIAIFRGFDLIMRKLNRGIRSNLRDL</sequence>
<dbReference type="EMBL" id="JBCIVJ010000012">
    <property type="protein sequence ID" value="MEN0580430.1"/>
    <property type="molecule type" value="Genomic_DNA"/>
</dbReference>
<keyword evidence="2" id="KW-1185">Reference proteome</keyword>
<name>A0ABU9V701_9ENTR</name>
<evidence type="ECO:0000313" key="2">
    <source>
        <dbReference type="Proteomes" id="UP001411173"/>
    </source>
</evidence>
<reference evidence="1 2" key="1">
    <citation type="submission" date="2024-02" db="EMBL/GenBank/DDBJ databases">
        <title>Whole genome of MDR Enterobacteriaceae from southern Thailand.</title>
        <authorList>
            <person name="Surachat K."/>
        </authorList>
    </citation>
    <scope>NUCLEOTIDE SEQUENCE [LARGE SCALE GENOMIC DNA]</scope>
    <source>
        <strain evidence="1 2">PSU_29</strain>
    </source>
</reference>
<dbReference type="RefSeq" id="WP_343194233.1">
    <property type="nucleotide sequence ID" value="NZ_JBCIVJ010000012.1"/>
</dbReference>
<protein>
    <submittedName>
        <fullName evidence="1">Uncharacterized protein</fullName>
    </submittedName>
</protein>
<comment type="caution">
    <text evidence="1">The sequence shown here is derived from an EMBL/GenBank/DDBJ whole genome shotgun (WGS) entry which is preliminary data.</text>
</comment>
<proteinExistence type="predicted"/>
<dbReference type="Proteomes" id="UP001411173">
    <property type="component" value="Unassembled WGS sequence"/>
</dbReference>
<evidence type="ECO:0000313" key="1">
    <source>
        <dbReference type="EMBL" id="MEN0580430.1"/>
    </source>
</evidence>
<organism evidence="1 2">
    <name type="scientific">Phytobacter palmae</name>
    <dbReference type="NCBI Taxonomy" id="1855371"/>
    <lineage>
        <taxon>Bacteria</taxon>
        <taxon>Pseudomonadati</taxon>
        <taxon>Pseudomonadota</taxon>
        <taxon>Gammaproteobacteria</taxon>
        <taxon>Enterobacterales</taxon>
        <taxon>Enterobacteriaceae</taxon>
        <taxon>Phytobacter</taxon>
    </lineage>
</organism>
<gene>
    <name evidence="1" type="ORF">AAIG39_15685</name>
</gene>
<accession>A0ABU9V701</accession>